<protein>
    <recommendedName>
        <fullName evidence="1">Protein-tyrosine-phosphatase-like N-terminal domain-containing protein</fullName>
    </recommendedName>
</protein>
<comment type="caution">
    <text evidence="2">The sequence shown here is derived from an EMBL/GenBank/DDBJ whole genome shotgun (WGS) entry which is preliminary data.</text>
</comment>
<dbReference type="InterPro" id="IPR048716">
    <property type="entry name" value="Phosphatase-like_N"/>
</dbReference>
<dbReference type="EMBL" id="JAGGMR010000001">
    <property type="protein sequence ID" value="MBP2192657.1"/>
    <property type="molecule type" value="Genomic_DNA"/>
</dbReference>
<dbReference type="Gene3D" id="1.10.8.1060">
    <property type="entry name" value="Corynebacterium glutamicum thioredoxin-dependent arsenate reductase, N-terminal domain"/>
    <property type="match status" value="1"/>
</dbReference>
<gene>
    <name evidence="2" type="ORF">BJ987_005558</name>
</gene>
<dbReference type="NCBIfam" id="NF046112">
    <property type="entry name" value="MSMEG_6209_Nter"/>
    <property type="match status" value="1"/>
</dbReference>
<name>A0ABS4QLT0_9NOCA</name>
<evidence type="ECO:0000259" key="1">
    <source>
        <dbReference type="Pfam" id="PF21234"/>
    </source>
</evidence>
<dbReference type="Proteomes" id="UP001519325">
    <property type="component" value="Unassembled WGS sequence"/>
</dbReference>
<reference evidence="2 3" key="1">
    <citation type="submission" date="2021-03" db="EMBL/GenBank/DDBJ databases">
        <title>Sequencing the genomes of 1000 actinobacteria strains.</title>
        <authorList>
            <person name="Klenk H.-P."/>
        </authorList>
    </citation>
    <scope>NUCLEOTIDE SEQUENCE [LARGE SCALE GENOMIC DNA]</scope>
    <source>
        <strain evidence="2 3">DSM 45516</strain>
    </source>
</reference>
<proteinExistence type="predicted"/>
<organism evidence="2 3">
    <name type="scientific">Nocardia goodfellowii</name>
    <dbReference type="NCBI Taxonomy" id="882446"/>
    <lineage>
        <taxon>Bacteria</taxon>
        <taxon>Bacillati</taxon>
        <taxon>Actinomycetota</taxon>
        <taxon>Actinomycetes</taxon>
        <taxon>Mycobacteriales</taxon>
        <taxon>Nocardiaceae</taxon>
        <taxon>Nocardia</taxon>
    </lineage>
</organism>
<keyword evidence="3" id="KW-1185">Reference proteome</keyword>
<dbReference type="RefSeq" id="WP_209895678.1">
    <property type="nucleotide sequence ID" value="NZ_JAGGMR010000001.1"/>
</dbReference>
<dbReference type="Pfam" id="PF21234">
    <property type="entry name" value="Phosphatase-like_N"/>
    <property type="match status" value="1"/>
</dbReference>
<accession>A0ABS4QLT0</accession>
<sequence>MTESPATGTRTHDPALDQETALRFAVNRLEEEFAGLADEAAIEGMLRAAYDRLAADATLEQFLPLLAERYTRELLRAAAAEQSTSAGH</sequence>
<evidence type="ECO:0000313" key="3">
    <source>
        <dbReference type="Proteomes" id="UP001519325"/>
    </source>
</evidence>
<evidence type="ECO:0000313" key="2">
    <source>
        <dbReference type="EMBL" id="MBP2192657.1"/>
    </source>
</evidence>
<feature type="domain" description="Protein-tyrosine-phosphatase-like N-terminal" evidence="1">
    <location>
        <begin position="25"/>
        <end position="79"/>
    </location>
</feature>